<evidence type="ECO:0000256" key="1">
    <source>
        <dbReference type="ARBA" id="ARBA00022737"/>
    </source>
</evidence>
<dbReference type="GeneID" id="110795319"/>
<dbReference type="PANTHER" id="PTHR43215:SF15">
    <property type="entry name" value="PROTEIN ACCUMULATION AND REPLICATION OF CHLOROPLASTS 3, CHLOROPLASTIC"/>
    <property type="match status" value="1"/>
</dbReference>
<dbReference type="PANTHER" id="PTHR43215">
    <property type="entry name" value="RADIAL SPOKE HEAD 1 HOMOLOG"/>
    <property type="match status" value="1"/>
</dbReference>
<keyword evidence="1" id="KW-0677">Repeat</keyword>
<protein>
    <submittedName>
        <fullName evidence="3">Protein ACCUMULATION AND REPLICATION OF CHLOROPLASTS 3, chloroplastic isoform X1</fullName>
    </submittedName>
</protein>
<dbReference type="RefSeq" id="XP_021856012.2">
    <property type="nucleotide sequence ID" value="XM_022000320.2"/>
</dbReference>
<reference evidence="3" key="2">
    <citation type="submission" date="2025-08" db="UniProtKB">
        <authorList>
            <consortium name="RefSeq"/>
        </authorList>
    </citation>
    <scope>IDENTIFICATION</scope>
    <source>
        <tissue evidence="3">Leaf</tissue>
    </source>
</reference>
<dbReference type="InterPro" id="IPR036525">
    <property type="entry name" value="Tubulin/FtsZ_GTPase_sf"/>
</dbReference>
<name>A0A9R0IUZ9_SPIOL</name>
<reference evidence="2" key="1">
    <citation type="journal article" date="2021" name="Nat. Commun.">
        <title>Genomic analyses provide insights into spinach domestication and the genetic basis of agronomic traits.</title>
        <authorList>
            <person name="Cai X."/>
            <person name="Sun X."/>
            <person name="Xu C."/>
            <person name="Sun H."/>
            <person name="Wang X."/>
            <person name="Ge C."/>
            <person name="Zhang Z."/>
            <person name="Wang Q."/>
            <person name="Fei Z."/>
            <person name="Jiao C."/>
            <person name="Wang Q."/>
        </authorList>
    </citation>
    <scope>NUCLEOTIDE SEQUENCE [LARGE SCALE GENOMIC DNA]</scope>
    <source>
        <strain evidence="2">cv. Varoflay</strain>
    </source>
</reference>
<sequence>MTMEMAYFSILSPPIYREASLYSLKPSNHQFNCSSSTFHHHIRFLKSSAKFKRESFHISYYSSPSLQNRCNSDAIDSTSDIWTDSQFVEVIGIGSRVDSILDFCLSSSSTSSSLRFWNVIRSESSRGQLRQRILEKDDCQNIAEAPLNQQLNSKAVVLVASAGYGDDYVTATDILRTIRSSGGLVVAVIVKPFSFEGQRRQDEVTTLVNRLRDCVNFCIDIDIDALLKMDMVTLDEALKTAYQAVLSATSAVSILVSDTYKKHIHSLHDSVTQITIGEVVKVLESYKEGRVGYGVGNSAKASIVQAVYDCPFLSIELKDLDGVVICILSSSSAIADNDACTLFGTFREATDCTKEVIISTVQNPDMKPNMISTTIITVCDSERKSLQNSSILSRLADSIPFVFSFLRRHDKESGKPENVDARENSFPPMLANFMNEMFLDENCSEMEFEDDESETDTVEYVDSVGHSSKYIEQIDQAAQTFGRKLFINRNLRPDFRISQEGHEEELNVSVADLLDENPRIYQLPVGVRFSDDLNDSTDKSNIRSPEEINDVDIQMQASPVPSVPPLNGIADVGFDAVTDFWNSASVFLKRKKPNNSKKQGVLSTRAASMLESERETKTKWSPVMEIRYRGGVYKGRCQGGLPEGRGRLTFLDGTAYDGVWRYGKRSGIGSLFFKNGDVFHGSWRDDLLHGKGWLYFHTGERWFANFWKGRANGEGRFYSTSGEVLFGYFQDGWRHGQFLCVKVDGTRFVEIWNDGVLMSSDELDT</sequence>
<evidence type="ECO:0000313" key="3">
    <source>
        <dbReference type="RefSeq" id="XP_021856012.2"/>
    </source>
</evidence>
<dbReference type="Gene3D" id="3.40.50.1440">
    <property type="entry name" value="Tubulin/FtsZ, GTPase domain"/>
    <property type="match status" value="1"/>
</dbReference>
<dbReference type="GO" id="GO:0009707">
    <property type="term" value="C:chloroplast outer membrane"/>
    <property type="evidence" value="ECO:0000318"/>
    <property type="project" value="GO_Central"/>
</dbReference>
<proteinExistence type="predicted"/>
<gene>
    <name evidence="3" type="primary">LOC110795319</name>
</gene>
<dbReference type="KEGG" id="soe:110795319"/>
<dbReference type="GO" id="GO:0005829">
    <property type="term" value="C:cytosol"/>
    <property type="evidence" value="ECO:0007669"/>
    <property type="project" value="TreeGrafter"/>
</dbReference>
<dbReference type="SUPFAM" id="SSF82185">
    <property type="entry name" value="Histone H3 K4-specific methyltransferase SET7/9 N-terminal domain"/>
    <property type="match status" value="1"/>
</dbReference>
<dbReference type="SUPFAM" id="SSF52490">
    <property type="entry name" value="Tubulin nucleotide-binding domain-like"/>
    <property type="match status" value="1"/>
</dbReference>
<keyword evidence="2" id="KW-1185">Reference proteome</keyword>
<dbReference type="Gene3D" id="2.20.110.10">
    <property type="entry name" value="Histone H3 K4-specific methyltransferase SET7/9 N-terminal domain"/>
    <property type="match status" value="1"/>
</dbReference>
<accession>A0A9R0IUZ9</accession>
<dbReference type="SMART" id="SM00698">
    <property type="entry name" value="MORN"/>
    <property type="match status" value="3"/>
</dbReference>
<dbReference type="AlphaFoldDB" id="A0A9R0IUZ9"/>
<dbReference type="InterPro" id="IPR003409">
    <property type="entry name" value="MORN"/>
</dbReference>
<evidence type="ECO:0000313" key="2">
    <source>
        <dbReference type="Proteomes" id="UP000813463"/>
    </source>
</evidence>
<organism evidence="2 3">
    <name type="scientific">Spinacia oleracea</name>
    <name type="common">Spinach</name>
    <dbReference type="NCBI Taxonomy" id="3562"/>
    <lineage>
        <taxon>Eukaryota</taxon>
        <taxon>Viridiplantae</taxon>
        <taxon>Streptophyta</taxon>
        <taxon>Embryophyta</taxon>
        <taxon>Tracheophyta</taxon>
        <taxon>Spermatophyta</taxon>
        <taxon>Magnoliopsida</taxon>
        <taxon>eudicotyledons</taxon>
        <taxon>Gunneridae</taxon>
        <taxon>Pentapetalae</taxon>
        <taxon>Caryophyllales</taxon>
        <taxon>Chenopodiaceae</taxon>
        <taxon>Chenopodioideae</taxon>
        <taxon>Anserineae</taxon>
        <taxon>Spinacia</taxon>
    </lineage>
</organism>
<dbReference type="Pfam" id="PF02493">
    <property type="entry name" value="MORN"/>
    <property type="match status" value="4"/>
</dbReference>
<dbReference type="Proteomes" id="UP000813463">
    <property type="component" value="Chromosome 3"/>
</dbReference>
<dbReference type="GO" id="GO:0010020">
    <property type="term" value="P:chloroplast fission"/>
    <property type="evidence" value="ECO:0000318"/>
    <property type="project" value="GO_Central"/>
</dbReference>